<keyword evidence="5" id="KW-1015">Disulfide bond</keyword>
<gene>
    <name evidence="8" type="ORF">XYLVIOL_LOCUS3320</name>
</gene>
<evidence type="ECO:0000256" key="3">
    <source>
        <dbReference type="ARBA" id="ARBA00022801"/>
    </source>
</evidence>
<evidence type="ECO:0000256" key="1">
    <source>
        <dbReference type="ARBA" id="ARBA00007664"/>
    </source>
</evidence>
<feature type="signal peptide" evidence="6">
    <location>
        <begin position="1"/>
        <end position="20"/>
    </location>
</feature>
<feature type="domain" description="Peptidase S1" evidence="7">
    <location>
        <begin position="43"/>
        <end position="276"/>
    </location>
</feature>
<dbReference type="Gene3D" id="2.40.10.10">
    <property type="entry name" value="Trypsin-like serine proteases"/>
    <property type="match status" value="1"/>
</dbReference>
<organism evidence="8 9">
    <name type="scientific">Xylocopa violacea</name>
    <name type="common">Violet carpenter bee</name>
    <name type="synonym">Apis violacea</name>
    <dbReference type="NCBI Taxonomy" id="135666"/>
    <lineage>
        <taxon>Eukaryota</taxon>
        <taxon>Metazoa</taxon>
        <taxon>Ecdysozoa</taxon>
        <taxon>Arthropoda</taxon>
        <taxon>Hexapoda</taxon>
        <taxon>Insecta</taxon>
        <taxon>Pterygota</taxon>
        <taxon>Neoptera</taxon>
        <taxon>Endopterygota</taxon>
        <taxon>Hymenoptera</taxon>
        <taxon>Apocrita</taxon>
        <taxon>Aculeata</taxon>
        <taxon>Apoidea</taxon>
        <taxon>Anthophila</taxon>
        <taxon>Apidae</taxon>
        <taxon>Xylocopa</taxon>
        <taxon>Xylocopa</taxon>
    </lineage>
</organism>
<name>A0ABP1NG63_XYLVO</name>
<keyword evidence="2" id="KW-0645">Protease</keyword>
<dbReference type="InterPro" id="IPR001314">
    <property type="entry name" value="Peptidase_S1A"/>
</dbReference>
<dbReference type="Proteomes" id="UP001642520">
    <property type="component" value="Unassembled WGS sequence"/>
</dbReference>
<comment type="similarity">
    <text evidence="1">Belongs to the peptidase S1 family.</text>
</comment>
<dbReference type="PROSITE" id="PS50240">
    <property type="entry name" value="TRYPSIN_DOM"/>
    <property type="match status" value="1"/>
</dbReference>
<evidence type="ECO:0000313" key="9">
    <source>
        <dbReference type="Proteomes" id="UP001642520"/>
    </source>
</evidence>
<dbReference type="Pfam" id="PF00089">
    <property type="entry name" value="Trypsin"/>
    <property type="match status" value="1"/>
</dbReference>
<evidence type="ECO:0000256" key="6">
    <source>
        <dbReference type="SAM" id="SignalP"/>
    </source>
</evidence>
<keyword evidence="4" id="KW-0720">Serine protease</keyword>
<dbReference type="SUPFAM" id="SSF50494">
    <property type="entry name" value="Trypsin-like serine proteases"/>
    <property type="match status" value="1"/>
</dbReference>
<evidence type="ECO:0000259" key="7">
    <source>
        <dbReference type="PROSITE" id="PS50240"/>
    </source>
</evidence>
<dbReference type="PROSITE" id="PS00134">
    <property type="entry name" value="TRYPSIN_HIS"/>
    <property type="match status" value="1"/>
</dbReference>
<evidence type="ECO:0000256" key="5">
    <source>
        <dbReference type="ARBA" id="ARBA00023157"/>
    </source>
</evidence>
<reference evidence="8 9" key="1">
    <citation type="submission" date="2024-08" db="EMBL/GenBank/DDBJ databases">
        <authorList>
            <person name="Will J Nash"/>
            <person name="Angela Man"/>
            <person name="Seanna McTaggart"/>
            <person name="Kendall Baker"/>
            <person name="Tom Barker"/>
            <person name="Leah Catchpole"/>
            <person name="Alex Durrant"/>
            <person name="Karim Gharbi"/>
            <person name="Naomi Irish"/>
            <person name="Gemy Kaithakottil"/>
            <person name="Debby Ku"/>
            <person name="Aaliyah Providence"/>
            <person name="Felix Shaw"/>
            <person name="David Swarbreck"/>
            <person name="Chris Watkins"/>
            <person name="Ann M. McCartney"/>
            <person name="Giulio Formenti"/>
            <person name="Alice Mouton"/>
            <person name="Noel Vella"/>
            <person name="Bjorn M von Reumont"/>
            <person name="Adriana Vella"/>
            <person name="Wilfried Haerty"/>
        </authorList>
    </citation>
    <scope>NUCLEOTIDE SEQUENCE [LARGE SCALE GENOMIC DNA]</scope>
</reference>
<feature type="chain" id="PRO_5046144668" description="Peptidase S1 domain-containing protein" evidence="6">
    <location>
        <begin position="21"/>
        <end position="305"/>
    </location>
</feature>
<dbReference type="EMBL" id="CAXAJV020001288">
    <property type="protein sequence ID" value="CAL7938505.1"/>
    <property type="molecule type" value="Genomic_DNA"/>
</dbReference>
<dbReference type="InterPro" id="IPR001254">
    <property type="entry name" value="Trypsin_dom"/>
</dbReference>
<dbReference type="PANTHER" id="PTHR24276:SF91">
    <property type="entry name" value="AT26814P-RELATED"/>
    <property type="match status" value="1"/>
</dbReference>
<dbReference type="InterPro" id="IPR018114">
    <property type="entry name" value="TRYPSIN_HIS"/>
</dbReference>
<accession>A0ABP1NG63</accession>
<dbReference type="CDD" id="cd00190">
    <property type="entry name" value="Tryp_SPc"/>
    <property type="match status" value="1"/>
</dbReference>
<keyword evidence="9" id="KW-1185">Reference proteome</keyword>
<keyword evidence="3" id="KW-0378">Hydrolase</keyword>
<evidence type="ECO:0000256" key="2">
    <source>
        <dbReference type="ARBA" id="ARBA00022670"/>
    </source>
</evidence>
<evidence type="ECO:0000256" key="4">
    <source>
        <dbReference type="ARBA" id="ARBA00022825"/>
    </source>
</evidence>
<keyword evidence="6" id="KW-0732">Signal</keyword>
<dbReference type="InterPro" id="IPR050430">
    <property type="entry name" value="Peptidase_S1"/>
</dbReference>
<protein>
    <recommendedName>
        <fullName evidence="7">Peptidase S1 domain-containing protein</fullName>
    </recommendedName>
</protein>
<proteinExistence type="inferred from homology"/>
<comment type="caution">
    <text evidence="8">The sequence shown here is derived from an EMBL/GenBank/DDBJ whole genome shotgun (WGS) entry which is preliminary data.</text>
</comment>
<dbReference type="SMART" id="SM00020">
    <property type="entry name" value="Tryp_SPc"/>
    <property type="match status" value="1"/>
</dbReference>
<dbReference type="InterPro" id="IPR043504">
    <property type="entry name" value="Peptidase_S1_PA_chymotrypsin"/>
</dbReference>
<dbReference type="PRINTS" id="PR00722">
    <property type="entry name" value="CHYMOTRYPSIN"/>
</dbReference>
<sequence>MWVIPFALTLASIAPSFVLGDTGTTLIPYRYVDWTDYGLTGRIVNGTKAQTGQFPYQVSLRRSYNGRHFCGGSLIGKKVVLTAAHCLVKDGATLQPWTIVVVAGELRLSQTTANGQRQGVDTIHVHSEYNESTLRNDIAVLILKGEFETNQDVDNVPLIAGSPIPDTICQVAGWGYPAEEAPDVTDSLMYVDLPLLANDRCKTLLANITDFPPGMLCAGYEEGQKDACQGDSGGGMICNGVLTGVVSGGNGCARPGYPGVYSDVDYYRGWIEERIKLETAYKQSGVQITTVTLLPSVLLSVLFHV</sequence>
<dbReference type="InterPro" id="IPR009003">
    <property type="entry name" value="Peptidase_S1_PA"/>
</dbReference>
<dbReference type="PANTHER" id="PTHR24276">
    <property type="entry name" value="POLYSERASE-RELATED"/>
    <property type="match status" value="1"/>
</dbReference>
<evidence type="ECO:0000313" key="8">
    <source>
        <dbReference type="EMBL" id="CAL7938505.1"/>
    </source>
</evidence>